<accession>A9BBB7</accession>
<evidence type="ECO:0000313" key="3">
    <source>
        <dbReference type="Proteomes" id="UP000000788"/>
    </source>
</evidence>
<feature type="signal peptide" evidence="1">
    <location>
        <begin position="1"/>
        <end position="20"/>
    </location>
</feature>
<keyword evidence="3" id="KW-1185">Reference proteome</keyword>
<sequence length="79" mass="8639">MRFFLVLGILFCFVSTPVNAYPQDQYDACKLSANSNPAVNNLPESSIDDFCDCALTAILDEGKSDKVSANECARKTLNN</sequence>
<evidence type="ECO:0000313" key="2">
    <source>
        <dbReference type="EMBL" id="ABX09129.1"/>
    </source>
</evidence>
<dbReference type="RefSeq" id="WP_012195750.1">
    <property type="nucleotide sequence ID" value="NC_009976.1"/>
</dbReference>
<keyword evidence="1" id="KW-0732">Signal</keyword>
<gene>
    <name evidence="2" type="ordered locus">P9211_11981</name>
</gene>
<dbReference type="EMBL" id="CP000878">
    <property type="protein sequence ID" value="ABX09129.1"/>
    <property type="molecule type" value="Genomic_DNA"/>
</dbReference>
<organism evidence="2 3">
    <name type="scientific">Prochlorococcus marinus (strain MIT 9211)</name>
    <dbReference type="NCBI Taxonomy" id="93059"/>
    <lineage>
        <taxon>Bacteria</taxon>
        <taxon>Bacillati</taxon>
        <taxon>Cyanobacteriota</taxon>
        <taxon>Cyanophyceae</taxon>
        <taxon>Synechococcales</taxon>
        <taxon>Prochlorococcaceae</taxon>
        <taxon>Prochlorococcus</taxon>
    </lineage>
</organism>
<dbReference type="Proteomes" id="UP000000788">
    <property type="component" value="Chromosome"/>
</dbReference>
<proteinExistence type="predicted"/>
<dbReference type="HOGENOM" id="CLU_191506_0_0_3"/>
<dbReference type="KEGG" id="pmj:P9211_11981"/>
<dbReference type="AlphaFoldDB" id="A9BBB7"/>
<reference evidence="2 3" key="1">
    <citation type="journal article" date="2007" name="PLoS Genet.">
        <title>Patterns and implications of gene gain and loss in the evolution of Prochlorococcus.</title>
        <authorList>
            <person name="Kettler G.C."/>
            <person name="Martiny A.C."/>
            <person name="Huang K."/>
            <person name="Zucker J."/>
            <person name="Coleman M.L."/>
            <person name="Rodrigue S."/>
            <person name="Chen F."/>
            <person name="Lapidus A."/>
            <person name="Ferriera S."/>
            <person name="Johnson J."/>
            <person name="Steglich C."/>
            <person name="Church G.M."/>
            <person name="Richardson P."/>
            <person name="Chisholm S.W."/>
        </authorList>
    </citation>
    <scope>NUCLEOTIDE SEQUENCE [LARGE SCALE GENOMIC DNA]</scope>
    <source>
        <strain evidence="3">MIT 9211</strain>
    </source>
</reference>
<name>A9BBB7_PROM4</name>
<protein>
    <submittedName>
        <fullName evidence="2">Uncharacterized protein</fullName>
    </submittedName>
</protein>
<feature type="chain" id="PRO_5002735570" evidence="1">
    <location>
        <begin position="21"/>
        <end position="79"/>
    </location>
</feature>
<dbReference type="OrthoDB" id="541928at2"/>
<dbReference type="STRING" id="93059.P9211_11981"/>
<evidence type="ECO:0000256" key="1">
    <source>
        <dbReference type="SAM" id="SignalP"/>
    </source>
</evidence>